<keyword evidence="3" id="KW-1185">Reference proteome</keyword>
<keyword evidence="1" id="KW-0472">Membrane</keyword>
<keyword evidence="1" id="KW-1133">Transmembrane helix</keyword>
<name>A0A1H2FES9_9PSED</name>
<dbReference type="RefSeq" id="WP_090193909.1">
    <property type="nucleotide sequence ID" value="NZ_LT629785.1"/>
</dbReference>
<gene>
    <name evidence="2" type="ORF">SAMN05216296_1537</name>
</gene>
<dbReference type="OrthoDB" id="7871431at2"/>
<feature type="transmembrane region" description="Helical" evidence="1">
    <location>
        <begin position="40"/>
        <end position="58"/>
    </location>
</feature>
<evidence type="ECO:0000256" key="1">
    <source>
        <dbReference type="SAM" id="Phobius"/>
    </source>
</evidence>
<dbReference type="STRING" id="364197.SAMN05216296_1537"/>
<evidence type="ECO:0008006" key="4">
    <source>
        <dbReference type="Google" id="ProtNLM"/>
    </source>
</evidence>
<evidence type="ECO:0000313" key="3">
    <source>
        <dbReference type="Proteomes" id="UP000243232"/>
    </source>
</evidence>
<organism evidence="2 3">
    <name type="scientific">Pseudomonas pohangensis</name>
    <dbReference type="NCBI Taxonomy" id="364197"/>
    <lineage>
        <taxon>Bacteria</taxon>
        <taxon>Pseudomonadati</taxon>
        <taxon>Pseudomonadota</taxon>
        <taxon>Gammaproteobacteria</taxon>
        <taxon>Pseudomonadales</taxon>
        <taxon>Pseudomonadaceae</taxon>
        <taxon>Pseudomonas</taxon>
    </lineage>
</organism>
<dbReference type="EMBL" id="LT629785">
    <property type="protein sequence ID" value="SDU05886.1"/>
    <property type="molecule type" value="Genomic_DNA"/>
</dbReference>
<dbReference type="AlphaFoldDB" id="A0A1H2FES9"/>
<protein>
    <recommendedName>
        <fullName evidence="4">DnrP protein</fullName>
    </recommendedName>
</protein>
<reference evidence="3" key="1">
    <citation type="submission" date="2016-10" db="EMBL/GenBank/DDBJ databases">
        <authorList>
            <person name="Varghese N."/>
            <person name="Submissions S."/>
        </authorList>
    </citation>
    <scope>NUCLEOTIDE SEQUENCE [LARGE SCALE GENOMIC DNA]</scope>
    <source>
        <strain evidence="3">DSM 17875</strain>
    </source>
</reference>
<keyword evidence="1" id="KW-0812">Transmembrane</keyword>
<proteinExistence type="predicted"/>
<evidence type="ECO:0000313" key="2">
    <source>
        <dbReference type="EMBL" id="SDU05886.1"/>
    </source>
</evidence>
<sequence length="63" mass="7261">MTNCLYCQCDNPDNAADCHNCGMLLPSRSQFAAERRERRFIWFCAALTVFCLVMSIWLPRALS</sequence>
<accession>A0A1H2FES9</accession>
<dbReference type="Proteomes" id="UP000243232">
    <property type="component" value="Chromosome I"/>
</dbReference>